<dbReference type="EMBL" id="JBCEVZ010000077">
    <property type="protein sequence ID" value="MEL5996501.1"/>
    <property type="molecule type" value="Genomic_DNA"/>
</dbReference>
<name>A0ABU9M2V3_9BACT</name>
<dbReference type="Pfam" id="PF13366">
    <property type="entry name" value="PDDEXK_3"/>
    <property type="match status" value="1"/>
</dbReference>
<organism evidence="1 2">
    <name type="scientific">Hymenobacter segetis</name>
    <dbReference type="NCBI Taxonomy" id="2025509"/>
    <lineage>
        <taxon>Bacteria</taxon>
        <taxon>Pseudomonadati</taxon>
        <taxon>Bacteroidota</taxon>
        <taxon>Cytophagia</taxon>
        <taxon>Cytophagales</taxon>
        <taxon>Hymenobacteraceae</taxon>
        <taxon>Hymenobacter</taxon>
    </lineage>
</organism>
<evidence type="ECO:0000313" key="1">
    <source>
        <dbReference type="EMBL" id="MEL5996501.1"/>
    </source>
</evidence>
<dbReference type="InterPro" id="IPR026350">
    <property type="entry name" value="GxxExxY"/>
</dbReference>
<gene>
    <name evidence="1" type="ORF">AAFH49_19970</name>
</gene>
<sequence length="133" mass="15193">MHENQISFQVRKAAYEIHTDLGPGLLESVYETALEHELRQQGLRVARQVPMPMVYKGIHMETGYRLDLVVEGKVIIELKSVDALQEVHFKQLTTYLKLSGLKLGLLINFNVDRLKDHMHRRVNGLENDTAATA</sequence>
<dbReference type="RefSeq" id="WP_342300947.1">
    <property type="nucleotide sequence ID" value="NZ_JBCEVZ010000077.1"/>
</dbReference>
<keyword evidence="2" id="KW-1185">Reference proteome</keyword>
<evidence type="ECO:0000313" key="2">
    <source>
        <dbReference type="Proteomes" id="UP001479606"/>
    </source>
</evidence>
<reference evidence="1 2" key="1">
    <citation type="journal article" date="2018" name="Arch. Microbiol.">
        <title>Hymenobacter segetis sp. nov., isolated from soil.</title>
        <authorList>
            <person name="Ten L.N."/>
            <person name="Lim S.J."/>
            <person name="Kim B.O."/>
            <person name="Kang I.K."/>
            <person name="Jung H.Y."/>
        </authorList>
    </citation>
    <scope>NUCLEOTIDE SEQUENCE [LARGE SCALE GENOMIC DNA]</scope>
    <source>
        <strain evidence="1 2">S7-3-11</strain>
    </source>
</reference>
<protein>
    <submittedName>
        <fullName evidence="1">GxxExxY protein</fullName>
    </submittedName>
</protein>
<accession>A0ABU9M2V3</accession>
<comment type="caution">
    <text evidence="1">The sequence shown here is derived from an EMBL/GenBank/DDBJ whole genome shotgun (WGS) entry which is preliminary data.</text>
</comment>
<dbReference type="NCBIfam" id="TIGR04256">
    <property type="entry name" value="GxxExxY"/>
    <property type="match status" value="1"/>
</dbReference>
<dbReference type="Proteomes" id="UP001479606">
    <property type="component" value="Unassembled WGS sequence"/>
</dbReference>
<proteinExistence type="predicted"/>